<keyword evidence="2" id="KW-1185">Reference proteome</keyword>
<comment type="caution">
    <text evidence="1">The sequence shown here is derived from an EMBL/GenBank/DDBJ whole genome shotgun (WGS) entry which is preliminary data.</text>
</comment>
<organism evidence="1 2">
    <name type="scientific">Aspergillus pseudoustus</name>
    <dbReference type="NCBI Taxonomy" id="1810923"/>
    <lineage>
        <taxon>Eukaryota</taxon>
        <taxon>Fungi</taxon>
        <taxon>Dikarya</taxon>
        <taxon>Ascomycota</taxon>
        <taxon>Pezizomycotina</taxon>
        <taxon>Eurotiomycetes</taxon>
        <taxon>Eurotiomycetidae</taxon>
        <taxon>Eurotiales</taxon>
        <taxon>Aspergillaceae</taxon>
        <taxon>Aspergillus</taxon>
        <taxon>Aspergillus subgen. Nidulantes</taxon>
    </lineage>
</organism>
<evidence type="ECO:0000313" key="1">
    <source>
        <dbReference type="EMBL" id="KAL2854367.1"/>
    </source>
</evidence>
<protein>
    <submittedName>
        <fullName evidence="1">Uncharacterized protein</fullName>
    </submittedName>
</protein>
<gene>
    <name evidence="1" type="ORF">BJY01DRAFT_36934</name>
</gene>
<sequence length="184" mass="20733">MPPWLLLRTFRDRGILHTVLSVLCLSTFFLKHEGKVFRDETILKIASSYVTKLLGRSHASNLRLLEKACKARESLFYLTAGIRSEAHSDSAPLNREYAVRYPNMVPFCSQSILGKPNTNLISNLFAVYVPLGQNGIAHRPYDSRYPWRKSRKGGTANAQRLIIALFIGSASRNLGYERAKASFS</sequence>
<name>A0ABR4KSY6_9EURO</name>
<accession>A0ABR4KSY6</accession>
<evidence type="ECO:0000313" key="2">
    <source>
        <dbReference type="Proteomes" id="UP001610446"/>
    </source>
</evidence>
<dbReference type="EMBL" id="JBFXLU010000015">
    <property type="protein sequence ID" value="KAL2854367.1"/>
    <property type="molecule type" value="Genomic_DNA"/>
</dbReference>
<proteinExistence type="predicted"/>
<reference evidence="1 2" key="1">
    <citation type="submission" date="2024-07" db="EMBL/GenBank/DDBJ databases">
        <title>Section-level genome sequencing and comparative genomics of Aspergillus sections Usti and Cavernicolus.</title>
        <authorList>
            <consortium name="Lawrence Berkeley National Laboratory"/>
            <person name="Nybo J.L."/>
            <person name="Vesth T.C."/>
            <person name="Theobald S."/>
            <person name="Frisvad J.C."/>
            <person name="Larsen T.O."/>
            <person name="Kjaerboelling I."/>
            <person name="Rothschild-Mancinelli K."/>
            <person name="Lyhne E.K."/>
            <person name="Kogle M.E."/>
            <person name="Barry K."/>
            <person name="Clum A."/>
            <person name="Na H."/>
            <person name="Ledsgaard L."/>
            <person name="Lin J."/>
            <person name="Lipzen A."/>
            <person name="Kuo A."/>
            <person name="Riley R."/>
            <person name="Mondo S."/>
            <person name="Labutti K."/>
            <person name="Haridas S."/>
            <person name="Pangalinan J."/>
            <person name="Salamov A.A."/>
            <person name="Simmons B.A."/>
            <person name="Magnuson J.K."/>
            <person name="Chen J."/>
            <person name="Drula E."/>
            <person name="Henrissat B."/>
            <person name="Wiebenga A."/>
            <person name="Lubbers R.J."/>
            <person name="Gomes A.C."/>
            <person name="Makela M.R."/>
            <person name="Stajich J."/>
            <person name="Grigoriev I.V."/>
            <person name="Mortensen U.H."/>
            <person name="De Vries R.P."/>
            <person name="Baker S.E."/>
            <person name="Andersen M.R."/>
        </authorList>
    </citation>
    <scope>NUCLEOTIDE SEQUENCE [LARGE SCALE GENOMIC DNA]</scope>
    <source>
        <strain evidence="1 2">CBS 123904</strain>
    </source>
</reference>
<dbReference type="Proteomes" id="UP001610446">
    <property type="component" value="Unassembled WGS sequence"/>
</dbReference>